<gene>
    <name evidence="2" type="ORF">RD792_001816</name>
</gene>
<dbReference type="EMBL" id="JAYDYQ010001087">
    <property type="protein sequence ID" value="KAK4491094.1"/>
    <property type="molecule type" value="Genomic_DNA"/>
</dbReference>
<proteinExistence type="predicted"/>
<name>A0ABR0DPD5_9LAMI</name>
<dbReference type="SUPFAM" id="SSF81296">
    <property type="entry name" value="E set domains"/>
    <property type="match status" value="1"/>
</dbReference>
<dbReference type="Proteomes" id="UP001291926">
    <property type="component" value="Unassembled WGS sequence"/>
</dbReference>
<evidence type="ECO:0000259" key="1">
    <source>
        <dbReference type="Pfam" id="PF16561"/>
    </source>
</evidence>
<reference evidence="2 3" key="1">
    <citation type="journal article" date="2023" name="bioRxiv">
        <title>Genome report: Whole genome sequence and annotation of Penstemon davidsonii.</title>
        <authorList>
            <person name="Ostevik K.L."/>
            <person name="Alabady M."/>
            <person name="Zhang M."/>
            <person name="Rausher M.D."/>
        </authorList>
    </citation>
    <scope>NUCLEOTIDE SEQUENCE [LARGE SCALE GENOMIC DNA]</scope>
    <source>
        <strain evidence="2">DNT005</strain>
        <tissue evidence="2">Whole leaf</tissue>
    </source>
</reference>
<dbReference type="Pfam" id="PF16561">
    <property type="entry name" value="AMPK1_CBM"/>
    <property type="match status" value="1"/>
</dbReference>
<accession>A0ABR0DPD5</accession>
<evidence type="ECO:0000313" key="2">
    <source>
        <dbReference type="EMBL" id="KAK4491094.1"/>
    </source>
</evidence>
<evidence type="ECO:0000313" key="3">
    <source>
        <dbReference type="Proteomes" id="UP001291926"/>
    </source>
</evidence>
<dbReference type="InterPro" id="IPR014756">
    <property type="entry name" value="Ig_E-set"/>
</dbReference>
<organism evidence="2 3">
    <name type="scientific">Penstemon davidsonii</name>
    <dbReference type="NCBI Taxonomy" id="160366"/>
    <lineage>
        <taxon>Eukaryota</taxon>
        <taxon>Viridiplantae</taxon>
        <taxon>Streptophyta</taxon>
        <taxon>Embryophyta</taxon>
        <taxon>Tracheophyta</taxon>
        <taxon>Spermatophyta</taxon>
        <taxon>Magnoliopsida</taxon>
        <taxon>eudicotyledons</taxon>
        <taxon>Gunneridae</taxon>
        <taxon>Pentapetalae</taxon>
        <taxon>asterids</taxon>
        <taxon>lamiids</taxon>
        <taxon>Lamiales</taxon>
        <taxon>Plantaginaceae</taxon>
        <taxon>Cheloneae</taxon>
        <taxon>Penstemon</taxon>
    </lineage>
</organism>
<protein>
    <recommendedName>
        <fullName evidence="1">AMP-activated protein kinase glycogen-binding domain-containing protein</fullName>
    </recommendedName>
</protein>
<comment type="caution">
    <text evidence="2">The sequence shown here is derived from an EMBL/GenBank/DDBJ whole genome shotgun (WGS) entry which is preliminary data.</text>
</comment>
<dbReference type="CDD" id="cd02859">
    <property type="entry name" value="E_set_AMPKbeta_like_N"/>
    <property type="match status" value="1"/>
</dbReference>
<feature type="domain" description="AMP-activated protein kinase glycogen-binding" evidence="1">
    <location>
        <begin position="16"/>
        <end position="62"/>
    </location>
</feature>
<dbReference type="Gene3D" id="2.60.40.10">
    <property type="entry name" value="Immunoglobulins"/>
    <property type="match status" value="1"/>
</dbReference>
<dbReference type="InterPro" id="IPR032640">
    <property type="entry name" value="AMPK1_CBM"/>
</dbReference>
<keyword evidence="3" id="KW-1185">Reference proteome</keyword>
<sequence>MFGNLETGNNSSAVVIPTQFVWPHGGRRVLLSGTFTRWQDHVTMSPIEGCPTTFQVICNLSPVIIRSGLHQAGLSLRFFFATY</sequence>
<dbReference type="InterPro" id="IPR013783">
    <property type="entry name" value="Ig-like_fold"/>
</dbReference>